<keyword evidence="8" id="KW-1185">Reference proteome</keyword>
<feature type="signal peptide" evidence="5">
    <location>
        <begin position="1"/>
        <end position="30"/>
    </location>
</feature>
<dbReference type="EMBL" id="BAAATD010000014">
    <property type="protein sequence ID" value="GAA2629364.1"/>
    <property type="molecule type" value="Genomic_DNA"/>
</dbReference>
<keyword evidence="1" id="KW-0645">Protease</keyword>
<evidence type="ECO:0000313" key="7">
    <source>
        <dbReference type="EMBL" id="GAA2629364.1"/>
    </source>
</evidence>
<keyword evidence="5" id="KW-0732">Signal</keyword>
<evidence type="ECO:0000259" key="6">
    <source>
        <dbReference type="Pfam" id="PF00413"/>
    </source>
</evidence>
<evidence type="ECO:0000256" key="5">
    <source>
        <dbReference type="SAM" id="SignalP"/>
    </source>
</evidence>
<proteinExistence type="predicted"/>
<gene>
    <name evidence="7" type="ORF">GCM10010411_78660</name>
</gene>
<evidence type="ECO:0000256" key="1">
    <source>
        <dbReference type="ARBA" id="ARBA00022670"/>
    </source>
</evidence>
<dbReference type="Proteomes" id="UP001501509">
    <property type="component" value="Unassembled WGS sequence"/>
</dbReference>
<name>A0ABN3QLG4_9ACTN</name>
<protein>
    <recommendedName>
        <fullName evidence="6">Peptidase M10 metallopeptidase domain-containing protein</fullName>
    </recommendedName>
</protein>
<evidence type="ECO:0000256" key="4">
    <source>
        <dbReference type="ARBA" id="ARBA00022833"/>
    </source>
</evidence>
<dbReference type="SUPFAM" id="SSF55486">
    <property type="entry name" value="Metalloproteases ('zincins'), catalytic domain"/>
    <property type="match status" value="1"/>
</dbReference>
<evidence type="ECO:0000256" key="3">
    <source>
        <dbReference type="ARBA" id="ARBA00022801"/>
    </source>
</evidence>
<keyword evidence="3" id="KW-0378">Hydrolase</keyword>
<evidence type="ECO:0000313" key="8">
    <source>
        <dbReference type="Proteomes" id="UP001501509"/>
    </source>
</evidence>
<accession>A0ABN3QLG4</accession>
<organism evidence="7 8">
    <name type="scientific">Actinomadura fulvescens</name>
    <dbReference type="NCBI Taxonomy" id="46160"/>
    <lineage>
        <taxon>Bacteria</taxon>
        <taxon>Bacillati</taxon>
        <taxon>Actinomycetota</taxon>
        <taxon>Actinomycetes</taxon>
        <taxon>Streptosporangiales</taxon>
        <taxon>Thermomonosporaceae</taxon>
        <taxon>Actinomadura</taxon>
    </lineage>
</organism>
<sequence length="348" mass="36590">MTSSLQQLPKRPASCFFAVVSLTLLSSVPAAGDTNPAPSWCKEGGPLDVESLPSSVRTGECDIRSRVIEGSHGIRVEVPPRGSEVVVVTAHALQRTGGSELTVRVASDQRAVSIQQQTLGYANGRPRTSAAPLDACRDGSWAAGFSAWKKGSTIDWKFAKGPDISGISDEKSVVSDGVTRAVTASTDCRAKKRFEPQPDIHEKFAGTTESTPNISGGACTKRDGTNAIGWMNMGDADPGTLALSCTWQTTRNIIEGDIALQSSGKEWWASAKAQAAGGKARSACPAGSFNATSAVVHEMLHVLGLKHVRGKRHANLTMAPTMKTCDEGPATLGLGDYHGLIGLYGSRT</sequence>
<feature type="chain" id="PRO_5045751330" description="Peptidase M10 metallopeptidase domain-containing protein" evidence="5">
    <location>
        <begin position="31"/>
        <end position="348"/>
    </location>
</feature>
<feature type="domain" description="Peptidase M10 metallopeptidase" evidence="6">
    <location>
        <begin position="252"/>
        <end position="345"/>
    </location>
</feature>
<keyword evidence="4" id="KW-0862">Zinc</keyword>
<dbReference type="Gene3D" id="3.40.390.10">
    <property type="entry name" value="Collagenase (Catalytic Domain)"/>
    <property type="match status" value="1"/>
</dbReference>
<dbReference type="Pfam" id="PF00413">
    <property type="entry name" value="Peptidase_M10"/>
    <property type="match status" value="1"/>
</dbReference>
<dbReference type="RefSeq" id="WP_410558326.1">
    <property type="nucleotide sequence ID" value="NZ_JAXCGB010000055.1"/>
</dbReference>
<dbReference type="InterPro" id="IPR001818">
    <property type="entry name" value="Pept_M10_metallopeptidase"/>
</dbReference>
<dbReference type="InterPro" id="IPR024079">
    <property type="entry name" value="MetalloPept_cat_dom_sf"/>
</dbReference>
<reference evidence="7 8" key="1">
    <citation type="journal article" date="2019" name="Int. J. Syst. Evol. Microbiol.">
        <title>The Global Catalogue of Microorganisms (GCM) 10K type strain sequencing project: providing services to taxonomists for standard genome sequencing and annotation.</title>
        <authorList>
            <consortium name="The Broad Institute Genomics Platform"/>
            <consortium name="The Broad Institute Genome Sequencing Center for Infectious Disease"/>
            <person name="Wu L."/>
            <person name="Ma J."/>
        </authorList>
    </citation>
    <scope>NUCLEOTIDE SEQUENCE [LARGE SCALE GENOMIC DNA]</scope>
    <source>
        <strain evidence="7 8">JCM 6833</strain>
    </source>
</reference>
<keyword evidence="2" id="KW-0479">Metal-binding</keyword>
<comment type="caution">
    <text evidence="7">The sequence shown here is derived from an EMBL/GenBank/DDBJ whole genome shotgun (WGS) entry which is preliminary data.</text>
</comment>
<evidence type="ECO:0000256" key="2">
    <source>
        <dbReference type="ARBA" id="ARBA00022723"/>
    </source>
</evidence>